<reference evidence="2 3" key="1">
    <citation type="journal article" date="2016" name="Nat. Commun.">
        <title>Thousands of microbial genomes shed light on interconnected biogeochemical processes in an aquifer system.</title>
        <authorList>
            <person name="Anantharaman K."/>
            <person name="Brown C.T."/>
            <person name="Hug L.A."/>
            <person name="Sharon I."/>
            <person name="Castelle C.J."/>
            <person name="Probst A.J."/>
            <person name="Thomas B.C."/>
            <person name="Singh A."/>
            <person name="Wilkins M.J."/>
            <person name="Karaoz U."/>
            <person name="Brodie E.L."/>
            <person name="Williams K.H."/>
            <person name="Hubbard S.S."/>
            <person name="Banfield J.F."/>
        </authorList>
    </citation>
    <scope>NUCLEOTIDE SEQUENCE [LARGE SCALE GENOMIC DNA]</scope>
</reference>
<evidence type="ECO:0000256" key="1">
    <source>
        <dbReference type="SAM" id="Phobius"/>
    </source>
</evidence>
<name>A0A1F7J9H8_9BACT</name>
<feature type="transmembrane region" description="Helical" evidence="1">
    <location>
        <begin position="315"/>
        <end position="334"/>
    </location>
</feature>
<dbReference type="AlphaFoldDB" id="A0A1F7J9H8"/>
<keyword evidence="1" id="KW-0472">Membrane</keyword>
<dbReference type="Pfam" id="PF09852">
    <property type="entry name" value="DUF2079"/>
    <property type="match status" value="1"/>
</dbReference>
<dbReference type="STRING" id="1802068.A3B02_00600"/>
<dbReference type="Proteomes" id="UP000178914">
    <property type="component" value="Unassembled WGS sequence"/>
</dbReference>
<keyword evidence="1" id="KW-1133">Transmembrane helix</keyword>
<feature type="transmembrane region" description="Helical" evidence="1">
    <location>
        <begin position="248"/>
        <end position="270"/>
    </location>
</feature>
<feature type="transmembrane region" description="Helical" evidence="1">
    <location>
        <begin position="290"/>
        <end position="308"/>
    </location>
</feature>
<feature type="transmembrane region" description="Helical" evidence="1">
    <location>
        <begin position="194"/>
        <end position="214"/>
    </location>
</feature>
<gene>
    <name evidence="2" type="ORF">A3B02_00600</name>
</gene>
<comment type="caution">
    <text evidence="2">The sequence shown here is derived from an EMBL/GenBank/DDBJ whole genome shotgun (WGS) entry which is preliminary data.</text>
</comment>
<dbReference type="EMBL" id="MGAS01000010">
    <property type="protein sequence ID" value="OGK52268.1"/>
    <property type="molecule type" value="Genomic_DNA"/>
</dbReference>
<keyword evidence="1" id="KW-0812">Transmembrane</keyword>
<sequence>MLICVVLIGFFLMSRMALLRHWGLGSYHFDLGNMLQAVATTAQGKFLVITDPYTFQQTSRLAYHFDPILALLAPLYMLYQYAETLILVQAFVVVLGAIPVYLIASDMLGHKRYGLVCAVWYLMYYPIQRTVLFDFHAVTLSTSLLLWMFYFAKVQRFKASLLCMSLALLTKENVPLITSTFGLYHVVVNKNTRFGWSVFFASLLVFGVVMGLVIPASRQGGAHFADSYFSRSVPENIRQLFRIESVRYIHTLLLPTGYMALLSPATFFIALPELLINMLSKNSNMRDLQYHYSALISPFIIVSSIYGVKVLSRAIQLKVILGGLTALIFITMLGNSPILSGRTVDVAERQTVLQWQEKLRDPKVKVAATGHLSPYFAGREYFYNFFFDFAYRNQGFSDEDLMQLVGHYNFADYVLIKESEITSHKLVQYYYQDLVRNQLYQKIYDNNGIEVYKKIL</sequence>
<accession>A0A1F7J9H8</accession>
<proteinExistence type="predicted"/>
<evidence type="ECO:0000313" key="3">
    <source>
        <dbReference type="Proteomes" id="UP000178914"/>
    </source>
</evidence>
<protein>
    <recommendedName>
        <fullName evidence="4">Glycosyltransferase RgtA/B/C/D-like domain-containing protein</fullName>
    </recommendedName>
</protein>
<evidence type="ECO:0000313" key="2">
    <source>
        <dbReference type="EMBL" id="OGK52268.1"/>
    </source>
</evidence>
<feature type="transmembrane region" description="Helical" evidence="1">
    <location>
        <begin position="85"/>
        <end position="104"/>
    </location>
</feature>
<feature type="transmembrane region" description="Helical" evidence="1">
    <location>
        <begin position="133"/>
        <end position="152"/>
    </location>
</feature>
<evidence type="ECO:0008006" key="4">
    <source>
        <dbReference type="Google" id="ProtNLM"/>
    </source>
</evidence>
<dbReference type="InterPro" id="IPR018650">
    <property type="entry name" value="STSV1_Orf64"/>
</dbReference>
<organism evidence="2 3">
    <name type="scientific">Candidatus Roizmanbacteria bacterium RIFCSPLOWO2_01_FULL_42_14</name>
    <dbReference type="NCBI Taxonomy" id="1802068"/>
    <lineage>
        <taxon>Bacteria</taxon>
        <taxon>Candidatus Roizmaniibacteriota</taxon>
    </lineage>
</organism>